<feature type="domain" description="Fibronectin type-III" evidence="2">
    <location>
        <begin position="619"/>
        <end position="699"/>
    </location>
</feature>
<dbReference type="Proteomes" id="UP000293208">
    <property type="component" value="Unassembled WGS sequence"/>
</dbReference>
<reference evidence="3 4" key="1">
    <citation type="submission" date="2018-12" db="EMBL/GenBank/DDBJ databases">
        <title>Unveiling genomic diversity among members of the Bifidobacterium pseudolongum species, a widely distributed gut commensal of the animal kingdom.</title>
        <authorList>
            <person name="Lugli G.A."/>
            <person name="Duranti S."/>
            <person name="Albert K."/>
            <person name="Mancabelli L."/>
            <person name="Napoli S."/>
            <person name="Viappiani A."/>
            <person name="Anzalone R."/>
            <person name="Longhi G."/>
            <person name="Milani C."/>
            <person name="Turroni F."/>
            <person name="Alessandri G."/>
            <person name="Sela D.A."/>
            <person name="Van Sinderen D."/>
            <person name="Ventura M."/>
        </authorList>
    </citation>
    <scope>NUCLEOTIDE SEQUENCE [LARGE SCALE GENOMIC DNA]</scope>
    <source>
        <strain evidence="3 4">2001B</strain>
    </source>
</reference>
<dbReference type="SMART" id="SM00060">
    <property type="entry name" value="FN3"/>
    <property type="match status" value="3"/>
</dbReference>
<dbReference type="AlphaFoldDB" id="A0A4Q5AXD6"/>
<accession>A0A4Q5AXD6</accession>
<sequence>MAQDNLYVMLGIFDFHDDLVGTADDDSRVLGIIDNAWNTKKAQWSKDKTKNARKASEASNYLAQEKKRRGELNTMQARRDAWTTAKRSIDAVINKQIGLFSMRGYLLAEELGKIAEIASKATGVDVPVDAVQSLVPSGIEVREGEGPQGKKLSKPKDASKYSNTESLLETYLYEDLYALLDAPQQPEGMGHGLGGKITHQPAATLKAWAEADKHKLPTKSTTIISDHSRLFNQCCDVFADEDSKRAYDEYLIYRALSQILDEAATVASVSNKLDSATAAGFVRKMQETASRLGRTLSAEDAGAYLQYMCSQKGITYASSVAGGGDAGAAAQYEVCPWCGAFMNPGVKSCTECGGRIFITCPNCGNENRADVKYCAKCSFDYGNIRRAQQVVDEAAGSIEALRFDEAEQLLDTAETLWKSMPEIAQRRTVLETRRTQIGPLSDQLHDAIEHHAFHTAKQLYEDISRRAPDFTDTQMLERINAGIAAAETIMKQAGSNPGVDVALRAYEACADYPGLSAILAANPPKPAGAVRVRADGVRRANVVSWDASVTADAVYTVIRKAGSRPLDEHDGDEIERTAGTSVTDTTIEPNTVYYYAVIATLGPLSAAMSLTEPAVNYFDVKNPQLIAEDGSIRITWSGVPKNADVEVWRVADADAPTLPGEGERVSNIVGGGLQDTGLHNGTAYQYTLFAVYMGADGQRRYSQGVHVGGTPLSPPEPIEFVIPQLMPDDTLTLQWDAPNDGESRFFLTREDVGYGLGDSVPLRELESSYEALQVVPTGPDSGTFTLSDDEVYHLIPATVKEDTAFIGAVSTVTKRKVVSIDKITDSSGDAVVMFDWPQADCGRVLLVWRADHYAAGPNERGSNRKMVNKKTYDLLKAIKVEGLANKTTYYFSLFAQLGEGDAISYSAPSNRSFSFGKSDTVTYRVETSTFLGRIRSAKLVVESTGDVPPSELRVSKDMVPAFATQGACVLEVPQQSGAGRHEFPIPPSMLRKGQCYKLFFKDDDDYNHADLILQAGVSPEIG</sequence>
<feature type="domain" description="Fibronectin type-III" evidence="2">
    <location>
        <begin position="523"/>
        <end position="604"/>
    </location>
</feature>
<dbReference type="EMBL" id="RYUY01000001">
    <property type="protein sequence ID" value="RYQ40614.1"/>
    <property type="molecule type" value="Genomic_DNA"/>
</dbReference>
<evidence type="ECO:0000313" key="4">
    <source>
        <dbReference type="Proteomes" id="UP000293208"/>
    </source>
</evidence>
<dbReference type="InterPro" id="IPR013783">
    <property type="entry name" value="Ig-like_fold"/>
</dbReference>
<dbReference type="InterPro" id="IPR003961">
    <property type="entry name" value="FN3_dom"/>
</dbReference>
<proteinExistence type="predicted"/>
<feature type="region of interest" description="Disordered" evidence="1">
    <location>
        <begin position="139"/>
        <end position="159"/>
    </location>
</feature>
<dbReference type="Gene3D" id="2.60.40.10">
    <property type="entry name" value="Immunoglobulins"/>
    <property type="match status" value="1"/>
</dbReference>
<feature type="domain" description="Fibronectin type-III" evidence="2">
    <location>
        <begin position="711"/>
        <end position="900"/>
    </location>
</feature>
<evidence type="ECO:0000313" key="3">
    <source>
        <dbReference type="EMBL" id="RYQ40614.1"/>
    </source>
</evidence>
<gene>
    <name evidence="3" type="ORF">PG2001B_0495</name>
</gene>
<dbReference type="GO" id="GO:0005975">
    <property type="term" value="P:carbohydrate metabolic process"/>
    <property type="evidence" value="ECO:0007669"/>
    <property type="project" value="UniProtKB-ARBA"/>
</dbReference>
<dbReference type="RefSeq" id="WP_129914058.1">
    <property type="nucleotide sequence ID" value="NZ_RYUY01000001.1"/>
</dbReference>
<evidence type="ECO:0000256" key="1">
    <source>
        <dbReference type="SAM" id="MobiDB-lite"/>
    </source>
</evidence>
<name>A0A4Q5AXD6_9BIFI</name>
<evidence type="ECO:0000259" key="2">
    <source>
        <dbReference type="SMART" id="SM00060"/>
    </source>
</evidence>
<protein>
    <submittedName>
        <fullName evidence="3">Fibronectin type III domain-containing protein</fullName>
    </submittedName>
</protein>
<organism evidence="3 4">
    <name type="scientific">Bifidobacterium pseudolongum subsp. globosum</name>
    <dbReference type="NCBI Taxonomy" id="1690"/>
    <lineage>
        <taxon>Bacteria</taxon>
        <taxon>Bacillati</taxon>
        <taxon>Actinomycetota</taxon>
        <taxon>Actinomycetes</taxon>
        <taxon>Bifidobacteriales</taxon>
        <taxon>Bifidobacteriaceae</taxon>
        <taxon>Bifidobacterium</taxon>
    </lineage>
</organism>
<comment type="caution">
    <text evidence="3">The sequence shown here is derived from an EMBL/GenBank/DDBJ whole genome shotgun (WGS) entry which is preliminary data.</text>
</comment>